<geneLocation type="plasmid" evidence="1">
    <name>unnamed1</name>
</geneLocation>
<dbReference type="KEGG" id="moc:BB934_27560"/>
<accession>A0A1B2EQ71</accession>
<proteinExistence type="predicted"/>
<reference evidence="1" key="1">
    <citation type="submission" date="2016-07" db="EMBL/GenBank/DDBJ databases">
        <title>Microvirga ossetica sp. nov. a new species of rhizobia isolated from root nodules of the legume species Vicia alpestris Steven originated from North Ossetia region in the Caucasus.</title>
        <authorList>
            <person name="Safronova V.I."/>
            <person name="Kuznetsova I.G."/>
            <person name="Sazanova A.L."/>
            <person name="Belimov A."/>
            <person name="Andronov E."/>
            <person name="Osledkin Y.S."/>
            <person name="Onishchuk O.P."/>
            <person name="Kurchak O.N."/>
            <person name="Shaposhnikov A.I."/>
            <person name="Willems A."/>
            <person name="Tikhonovich I.A."/>
        </authorList>
    </citation>
    <scope>NUCLEOTIDE SEQUENCE [LARGE SCALE GENOMIC DNA]</scope>
    <source>
        <strain evidence="1">V5/3M</strain>
        <plasmid evidence="1">unnamed1</plasmid>
    </source>
</reference>
<gene>
    <name evidence="1" type="ORF">BB934_27560</name>
</gene>
<protein>
    <submittedName>
        <fullName evidence="1">Uncharacterized protein</fullName>
    </submittedName>
</protein>
<dbReference type="EMBL" id="CP016617">
    <property type="protein sequence ID" value="ANY82121.1"/>
    <property type="molecule type" value="Genomic_DNA"/>
</dbReference>
<name>A0A1B2EQ71_9HYPH</name>
<dbReference type="AlphaFoldDB" id="A0A1B2EQ71"/>
<dbReference type="RefSeq" id="WP_099513274.1">
    <property type="nucleotide sequence ID" value="NZ_CP016617.1"/>
</dbReference>
<sequence>MVAPQFTDEEITARARQLANEQGPGWEAITAEERVGKDTAEFRYWRERALKELEAEHSTVLEVDASTPKTVGLD</sequence>
<evidence type="ECO:0000313" key="1">
    <source>
        <dbReference type="EMBL" id="ANY82121.1"/>
    </source>
</evidence>
<dbReference type="OrthoDB" id="8020347at2"/>
<organism evidence="1">
    <name type="scientific">Microvirga ossetica</name>
    <dbReference type="NCBI Taxonomy" id="1882682"/>
    <lineage>
        <taxon>Bacteria</taxon>
        <taxon>Pseudomonadati</taxon>
        <taxon>Pseudomonadota</taxon>
        <taxon>Alphaproteobacteria</taxon>
        <taxon>Hyphomicrobiales</taxon>
        <taxon>Methylobacteriaceae</taxon>
        <taxon>Microvirga</taxon>
    </lineage>
</organism>
<keyword evidence="1" id="KW-0614">Plasmid</keyword>